<evidence type="ECO:0000313" key="2">
    <source>
        <dbReference type="Proteomes" id="UP000308600"/>
    </source>
</evidence>
<protein>
    <submittedName>
        <fullName evidence="1">Uncharacterized protein</fullName>
    </submittedName>
</protein>
<sequence length="464" mass="52622">MALKPLHERLPRELLSHIFTIFCEEGGARSRVLLLTICREWQNTCYSTHALWCEVTIITHHRENPEPGTGLTLAEMASRAKTWLSRSGTLSCSLRISAGPNHYTDGAPAFEGLINFVSPRLQRLVMRAPTHEFRVFNKLLPDGLPELNELSVTQTHMGDRVVPFVDFSFCRCKKLRVVGLSFDDPPGLPVWKIVPLFNNITSLLPLQQLRTLAFHDAQTGVAESAKAISLCTSLETCKFSLGSWSGRTTPPDIPPTTLPNLRVLKLGLFEYQAVLFLQPFRMPALTELDLTSQGSVFSRIRGSFSSALLELHKRHPFPLRKLSLKDVALETGIFLNFLSRLEHLEEFATTSCDCLAMFLTKILTMELDTTPPFLPQLAHLEIQEKWDLWAPTDNNILLMIKSRWSQGKVPSVARLKRVTIADQHVLHKEFIREFELMSKEGLQFHVRGFGNNTYLPFNPRNRLS</sequence>
<reference evidence="1 2" key="1">
    <citation type="journal article" date="2019" name="Nat. Ecol. Evol.">
        <title>Megaphylogeny resolves global patterns of mushroom evolution.</title>
        <authorList>
            <person name="Varga T."/>
            <person name="Krizsan K."/>
            <person name="Foldi C."/>
            <person name="Dima B."/>
            <person name="Sanchez-Garcia M."/>
            <person name="Sanchez-Ramirez S."/>
            <person name="Szollosi G.J."/>
            <person name="Szarkandi J.G."/>
            <person name="Papp V."/>
            <person name="Albert L."/>
            <person name="Andreopoulos W."/>
            <person name="Angelini C."/>
            <person name="Antonin V."/>
            <person name="Barry K.W."/>
            <person name="Bougher N.L."/>
            <person name="Buchanan P."/>
            <person name="Buyck B."/>
            <person name="Bense V."/>
            <person name="Catcheside P."/>
            <person name="Chovatia M."/>
            <person name="Cooper J."/>
            <person name="Damon W."/>
            <person name="Desjardin D."/>
            <person name="Finy P."/>
            <person name="Geml J."/>
            <person name="Haridas S."/>
            <person name="Hughes K."/>
            <person name="Justo A."/>
            <person name="Karasinski D."/>
            <person name="Kautmanova I."/>
            <person name="Kiss B."/>
            <person name="Kocsube S."/>
            <person name="Kotiranta H."/>
            <person name="LaButti K.M."/>
            <person name="Lechner B.E."/>
            <person name="Liimatainen K."/>
            <person name="Lipzen A."/>
            <person name="Lukacs Z."/>
            <person name="Mihaltcheva S."/>
            <person name="Morgado L.N."/>
            <person name="Niskanen T."/>
            <person name="Noordeloos M.E."/>
            <person name="Ohm R.A."/>
            <person name="Ortiz-Santana B."/>
            <person name="Ovrebo C."/>
            <person name="Racz N."/>
            <person name="Riley R."/>
            <person name="Savchenko A."/>
            <person name="Shiryaev A."/>
            <person name="Soop K."/>
            <person name="Spirin V."/>
            <person name="Szebenyi C."/>
            <person name="Tomsovsky M."/>
            <person name="Tulloss R.E."/>
            <person name="Uehling J."/>
            <person name="Grigoriev I.V."/>
            <person name="Vagvolgyi C."/>
            <person name="Papp T."/>
            <person name="Martin F.M."/>
            <person name="Miettinen O."/>
            <person name="Hibbett D.S."/>
            <person name="Nagy L.G."/>
        </authorList>
    </citation>
    <scope>NUCLEOTIDE SEQUENCE [LARGE SCALE GENOMIC DNA]</scope>
    <source>
        <strain evidence="1 2">NL-1719</strain>
    </source>
</reference>
<organism evidence="1 2">
    <name type="scientific">Pluteus cervinus</name>
    <dbReference type="NCBI Taxonomy" id="181527"/>
    <lineage>
        <taxon>Eukaryota</taxon>
        <taxon>Fungi</taxon>
        <taxon>Dikarya</taxon>
        <taxon>Basidiomycota</taxon>
        <taxon>Agaricomycotina</taxon>
        <taxon>Agaricomycetes</taxon>
        <taxon>Agaricomycetidae</taxon>
        <taxon>Agaricales</taxon>
        <taxon>Pluteineae</taxon>
        <taxon>Pluteaceae</taxon>
        <taxon>Pluteus</taxon>
    </lineage>
</organism>
<dbReference type="EMBL" id="ML208536">
    <property type="protein sequence ID" value="TFK63174.1"/>
    <property type="molecule type" value="Genomic_DNA"/>
</dbReference>
<gene>
    <name evidence="1" type="ORF">BDN72DRAFT_332882</name>
</gene>
<name>A0ACD3AC28_9AGAR</name>
<dbReference type="Proteomes" id="UP000308600">
    <property type="component" value="Unassembled WGS sequence"/>
</dbReference>
<keyword evidence="2" id="KW-1185">Reference proteome</keyword>
<accession>A0ACD3AC28</accession>
<proteinExistence type="predicted"/>
<evidence type="ECO:0000313" key="1">
    <source>
        <dbReference type="EMBL" id="TFK63174.1"/>
    </source>
</evidence>